<dbReference type="InterPro" id="IPR043990">
    <property type="entry name" value="AC_1"/>
</dbReference>
<feature type="domain" description="Autotransporter" evidence="2">
    <location>
        <begin position="884"/>
        <end position="1177"/>
    </location>
</feature>
<dbReference type="Pfam" id="PF18883">
    <property type="entry name" value="AC_1"/>
    <property type="match status" value="1"/>
</dbReference>
<proteinExistence type="predicted"/>
<evidence type="ECO:0000313" key="3">
    <source>
        <dbReference type="EMBL" id="OWT56185.1"/>
    </source>
</evidence>
<organism evidence="3 4">
    <name type="scientific">Candidimonas nitroreducens</name>
    <dbReference type="NCBI Taxonomy" id="683354"/>
    <lineage>
        <taxon>Bacteria</taxon>
        <taxon>Pseudomonadati</taxon>
        <taxon>Pseudomonadota</taxon>
        <taxon>Betaproteobacteria</taxon>
        <taxon>Burkholderiales</taxon>
        <taxon>Alcaligenaceae</taxon>
        <taxon>Candidimonas</taxon>
    </lineage>
</organism>
<name>A0A225M4C5_9BURK</name>
<evidence type="ECO:0000256" key="1">
    <source>
        <dbReference type="SAM" id="SignalP"/>
    </source>
</evidence>
<dbReference type="RefSeq" id="WP_088605062.1">
    <property type="nucleotide sequence ID" value="NZ_NJIH01000011.1"/>
</dbReference>
<dbReference type="InterPro" id="IPR005546">
    <property type="entry name" value="Autotransporte_beta"/>
</dbReference>
<dbReference type="Proteomes" id="UP000214603">
    <property type="component" value="Unassembled WGS sequence"/>
</dbReference>
<dbReference type="CDD" id="cd01344">
    <property type="entry name" value="PL2_Passenger_AT"/>
    <property type="match status" value="1"/>
</dbReference>
<dbReference type="InterPro" id="IPR006315">
    <property type="entry name" value="OM_autotransptr_brl_dom"/>
</dbReference>
<protein>
    <recommendedName>
        <fullName evidence="2">Autotransporter domain-containing protein</fullName>
    </recommendedName>
</protein>
<dbReference type="Gene3D" id="2.40.128.130">
    <property type="entry name" value="Autotransporter beta-domain"/>
    <property type="match status" value="1"/>
</dbReference>
<comment type="caution">
    <text evidence="3">The sequence shown here is derived from an EMBL/GenBank/DDBJ whole genome shotgun (WGS) entry which is preliminary data.</text>
</comment>
<dbReference type="Pfam" id="PF03797">
    <property type="entry name" value="Autotransporter"/>
    <property type="match status" value="1"/>
</dbReference>
<keyword evidence="4" id="KW-1185">Reference proteome</keyword>
<feature type="chain" id="PRO_5012601265" description="Autotransporter domain-containing protein" evidence="1">
    <location>
        <begin position="32"/>
        <end position="1177"/>
    </location>
</feature>
<dbReference type="SUPFAM" id="SSF51126">
    <property type="entry name" value="Pectin lyase-like"/>
    <property type="match status" value="1"/>
</dbReference>
<dbReference type="InterPro" id="IPR036709">
    <property type="entry name" value="Autotransporte_beta_dom_sf"/>
</dbReference>
<dbReference type="OrthoDB" id="8656334at2"/>
<dbReference type="Gene3D" id="2.160.20.20">
    <property type="match status" value="1"/>
</dbReference>
<dbReference type="NCBIfam" id="TIGR01414">
    <property type="entry name" value="autotrans_barl"/>
    <property type="match status" value="1"/>
</dbReference>
<dbReference type="AlphaFoldDB" id="A0A225M4C5"/>
<keyword evidence="1" id="KW-0732">Signal</keyword>
<evidence type="ECO:0000313" key="4">
    <source>
        <dbReference type="Proteomes" id="UP000214603"/>
    </source>
</evidence>
<dbReference type="InterPro" id="IPR012332">
    <property type="entry name" value="Autotransporter_pectin_lyase_C"/>
</dbReference>
<gene>
    <name evidence="3" type="ORF">CEY11_19340</name>
</gene>
<reference evidence="4" key="1">
    <citation type="submission" date="2017-06" db="EMBL/GenBank/DDBJ databases">
        <title>Herbaspirillum phytohormonus sp. nov., isolated from the root nodule of Robinia pseudoacacia in lead-zinc mine.</title>
        <authorList>
            <person name="Fan M."/>
            <person name="Lin Y."/>
        </authorList>
    </citation>
    <scope>NUCLEOTIDE SEQUENCE [LARGE SCALE GENOMIC DNA]</scope>
    <source>
        <strain evidence="4">SC-089</strain>
    </source>
</reference>
<dbReference type="GO" id="GO:0019867">
    <property type="term" value="C:outer membrane"/>
    <property type="evidence" value="ECO:0007669"/>
    <property type="project" value="InterPro"/>
</dbReference>
<evidence type="ECO:0000259" key="2">
    <source>
        <dbReference type="PROSITE" id="PS51208"/>
    </source>
</evidence>
<dbReference type="SUPFAM" id="SSF103515">
    <property type="entry name" value="Autotransporter"/>
    <property type="match status" value="1"/>
</dbReference>
<accession>A0A225M4C5</accession>
<sequence length="1177" mass="120551">MHTYAAPGSRPHLLTLAVWAALAALPPAANAACTVSGVDLSCGPGDVLDATTSVQAFTNSHAQLNGEANNPVTVSTTGTDPLFKVLAPDNHVTATANHTVFNASATVLQADSFGDSTLKLQNSTINIGLGTAPKSGFDDPWTLKYALYAQSAGGGAPIIELNNVEFNNLSTTPGNVMNLVYANSSNTTPGPQVSANGVTTRGPVDYGFVIAGQGSSLLLENSQLKDVNFSAISNQANDYSAGRDIAQVTIRNSVITGANEEGAISIDNIGPNSRTSGFQLDIADSQISASNGTAIDITLAQQDAPIVVNFGVQDTHTPSTLVSNDYGIAAYSLASGAHQPITITTGSNTQINVSGTKYGDYGEGVGILAFSQDGDGAVTVRNAASIDVQGQSATGIDAVSNGPILVDSREGDIRVAGTDGSLGIYAGDADAPVNQTIHIMAGAIDVPNQYSSAVSANTSNGTITVDVTKKISAPGKGSQGVAVSLGNASADINVMPGGSILGGARDPDDWGSLSPYYYPSGILVVNRKASGVQATTINNQGSIGAMTDGAIASMMDPDTLVQDSPVVINNYGTITGYVDLARVSATGPQNTFNNYSSNSFVMRNFSDTNGDGVRDTKAVSVSNFGGPNALFNNAASGTVRFGDVAGNTATDTTGQYIPTTGNPGRALDASVYGLSRAGIAQGQLVNLATFINSGTIDLTGPAVGNVLAITGNPDMAASATGSATPGVFVSNGGALRVNAVLDAGMAPGAGTGSQADMLVVDRTQTGAGGATRVFVANQGGLGAQTTGSGIELVEVRDKTSGASDPGAFALGQRTAAGAYDYTLQHNGTGADAADGNWYLRSSLRPEIPLYQAVPALAGRMGLDMLGTYHDRLGEDYSHTAEGAAPASRRAAWGRIYGGNFKTRLDGSGAQRLSQYASDGPAYDMSTWGLQTGMDLYRRHGGAGQAADVAGLYFGYSHGSADVENAASDSRAGTVKLDGYSLGAYWTRKGAGGWYVDGVVQATYYGNIQADSSLGQRLSTDGWGLAASAESGYPFKLGAGWKLEPQVQLLYQYIDIKNASDDFGQVRYSSDGNIYARVGVRLDKAFTTASGGQFTPWAHANVWASPSNPSTTRFSTLSGANTVAMQSGLGGTWMQLGVGLAGQVAKNTSVFAAADYNQNIGGQKAYGVSGRIGLKIAW</sequence>
<dbReference type="SMART" id="SM00869">
    <property type="entry name" value="Autotransporter"/>
    <property type="match status" value="1"/>
</dbReference>
<feature type="signal peptide" evidence="1">
    <location>
        <begin position="1"/>
        <end position="31"/>
    </location>
</feature>
<dbReference type="EMBL" id="NJIH01000011">
    <property type="protein sequence ID" value="OWT56185.1"/>
    <property type="molecule type" value="Genomic_DNA"/>
</dbReference>
<dbReference type="InterPro" id="IPR011050">
    <property type="entry name" value="Pectin_lyase_fold/virulence"/>
</dbReference>
<dbReference type="PROSITE" id="PS51208">
    <property type="entry name" value="AUTOTRANSPORTER"/>
    <property type="match status" value="1"/>
</dbReference>